<dbReference type="Proteomes" id="UP000663853">
    <property type="component" value="Unassembled WGS sequence"/>
</dbReference>
<gene>
    <name evidence="7" type="ORF">RDB_LOCUS40871</name>
</gene>
<accession>A0A8H3B0R9</accession>
<feature type="region of interest" description="Disordered" evidence="5">
    <location>
        <begin position="299"/>
        <end position="359"/>
    </location>
</feature>
<keyword evidence="2" id="KW-0479">Metal-binding</keyword>
<dbReference type="InterPro" id="IPR007219">
    <property type="entry name" value="XnlR_reg_dom"/>
</dbReference>
<evidence type="ECO:0000256" key="5">
    <source>
        <dbReference type="SAM" id="MobiDB-lite"/>
    </source>
</evidence>
<name>A0A8H3B0R9_9AGAM</name>
<dbReference type="AlphaFoldDB" id="A0A8H3B0R9"/>
<feature type="compositionally biased region" description="Polar residues" evidence="5">
    <location>
        <begin position="305"/>
        <end position="314"/>
    </location>
</feature>
<dbReference type="GO" id="GO:0003677">
    <property type="term" value="F:DNA binding"/>
    <property type="evidence" value="ECO:0007669"/>
    <property type="project" value="UniProtKB-KW"/>
</dbReference>
<comment type="caution">
    <text evidence="7">The sequence shown here is derived from an EMBL/GenBank/DDBJ whole genome shotgun (WGS) entry which is preliminary data.</text>
</comment>
<dbReference type="PANTHER" id="PTHR46910">
    <property type="entry name" value="TRANSCRIPTION FACTOR PDR1"/>
    <property type="match status" value="1"/>
</dbReference>
<evidence type="ECO:0000259" key="6">
    <source>
        <dbReference type="Pfam" id="PF04082"/>
    </source>
</evidence>
<dbReference type="GO" id="GO:0005634">
    <property type="term" value="C:nucleus"/>
    <property type="evidence" value="ECO:0007669"/>
    <property type="project" value="UniProtKB-SubCell"/>
</dbReference>
<reference evidence="7" key="1">
    <citation type="submission" date="2021-01" db="EMBL/GenBank/DDBJ databases">
        <authorList>
            <person name="Kaushik A."/>
        </authorList>
    </citation>
    <scope>NUCLEOTIDE SEQUENCE</scope>
    <source>
        <strain evidence="7">AG6-10EEA</strain>
    </source>
</reference>
<evidence type="ECO:0000313" key="7">
    <source>
        <dbReference type="EMBL" id="CAE6444728.1"/>
    </source>
</evidence>
<keyword evidence="3" id="KW-0238">DNA-binding</keyword>
<evidence type="ECO:0000256" key="1">
    <source>
        <dbReference type="ARBA" id="ARBA00004123"/>
    </source>
</evidence>
<evidence type="ECO:0000256" key="3">
    <source>
        <dbReference type="ARBA" id="ARBA00023125"/>
    </source>
</evidence>
<keyword evidence="4" id="KW-0539">Nucleus</keyword>
<organism evidence="7 8">
    <name type="scientific">Rhizoctonia solani</name>
    <dbReference type="NCBI Taxonomy" id="456999"/>
    <lineage>
        <taxon>Eukaryota</taxon>
        <taxon>Fungi</taxon>
        <taxon>Dikarya</taxon>
        <taxon>Basidiomycota</taxon>
        <taxon>Agaricomycotina</taxon>
        <taxon>Agaricomycetes</taxon>
        <taxon>Cantharellales</taxon>
        <taxon>Ceratobasidiaceae</taxon>
        <taxon>Rhizoctonia</taxon>
    </lineage>
</organism>
<dbReference type="GO" id="GO:0008270">
    <property type="term" value="F:zinc ion binding"/>
    <property type="evidence" value="ECO:0007669"/>
    <property type="project" value="InterPro"/>
</dbReference>
<dbReference type="Pfam" id="PF04082">
    <property type="entry name" value="Fungal_trans"/>
    <property type="match status" value="1"/>
</dbReference>
<comment type="subcellular location">
    <subcellularLocation>
        <location evidence="1">Nucleus</location>
    </subcellularLocation>
</comment>
<dbReference type="PANTHER" id="PTHR46910:SF3">
    <property type="entry name" value="HALOTOLERANCE PROTEIN 9-RELATED"/>
    <property type="match status" value="1"/>
</dbReference>
<evidence type="ECO:0000313" key="8">
    <source>
        <dbReference type="Proteomes" id="UP000663853"/>
    </source>
</evidence>
<dbReference type="InterPro" id="IPR050987">
    <property type="entry name" value="AtrR-like"/>
</dbReference>
<dbReference type="GO" id="GO:0006351">
    <property type="term" value="P:DNA-templated transcription"/>
    <property type="evidence" value="ECO:0007669"/>
    <property type="project" value="InterPro"/>
</dbReference>
<protein>
    <recommendedName>
        <fullName evidence="6">Xylanolytic transcriptional activator regulatory domain-containing protein</fullName>
    </recommendedName>
</protein>
<sequence>MFETLGAHRRKQSYTLADELLKRCFRCHFILDRFVSSTMGRPSAFRNLEIDVDDVMEIDDIYWSPELNALPPLSHDGSSQLATLNHTSSLCTIIGQALQTIFAPASLKMRIGLGGPQGERWISRNLNQQLNRWAASVPLNLRPPNVEHFARFPVPHLHLVANLWTNYCYAAIYINRPFITSQVPEIAATSFHNCHQAARQCAQMIHAYYEIPNALPIACSTPGIFSSAMVLIIDLIVNSHPGHPAEGATSRSLNYSTAANEQDLKICLAALQRLERVWNIAGRLNDTIKEFQEFWSSRLSDHDQPTTCTESTQPLEGLDTDNPPDTPEKLESTGLYAQQPPSTSTPNSRPSFPDFEMEIPNLPFSETQSVADSAGVLNEPQNLPYDSGFLSAEWVFNMVNIMAPGSAAYDSASLPPDWEHDWNNTMESVLGLSKHEAPP</sequence>
<proteinExistence type="predicted"/>
<dbReference type="EMBL" id="CAJMXA010000846">
    <property type="protein sequence ID" value="CAE6444728.1"/>
    <property type="molecule type" value="Genomic_DNA"/>
</dbReference>
<feature type="compositionally biased region" description="Low complexity" evidence="5">
    <location>
        <begin position="340"/>
        <end position="353"/>
    </location>
</feature>
<dbReference type="CDD" id="cd12148">
    <property type="entry name" value="fungal_TF_MHR"/>
    <property type="match status" value="1"/>
</dbReference>
<evidence type="ECO:0000256" key="2">
    <source>
        <dbReference type="ARBA" id="ARBA00022723"/>
    </source>
</evidence>
<feature type="domain" description="Xylanolytic transcriptional activator regulatory" evidence="6">
    <location>
        <begin position="6"/>
        <end position="106"/>
    </location>
</feature>
<evidence type="ECO:0000256" key="4">
    <source>
        <dbReference type="ARBA" id="ARBA00023242"/>
    </source>
</evidence>
<dbReference type="GO" id="GO:0003700">
    <property type="term" value="F:DNA-binding transcription factor activity"/>
    <property type="evidence" value="ECO:0007669"/>
    <property type="project" value="InterPro"/>
</dbReference>